<feature type="compositionally biased region" description="Pro residues" evidence="1">
    <location>
        <begin position="124"/>
        <end position="146"/>
    </location>
</feature>
<keyword evidence="2" id="KW-0812">Transmembrane</keyword>
<dbReference type="Proteomes" id="UP000601223">
    <property type="component" value="Unassembled WGS sequence"/>
</dbReference>
<evidence type="ECO:0000256" key="1">
    <source>
        <dbReference type="SAM" id="MobiDB-lite"/>
    </source>
</evidence>
<evidence type="ECO:0008006" key="5">
    <source>
        <dbReference type="Google" id="ProtNLM"/>
    </source>
</evidence>
<accession>A0A8J3JVD8</accession>
<organism evidence="3 4">
    <name type="scientific">Catellatospora bangladeshensis</name>
    <dbReference type="NCBI Taxonomy" id="310355"/>
    <lineage>
        <taxon>Bacteria</taxon>
        <taxon>Bacillati</taxon>
        <taxon>Actinomycetota</taxon>
        <taxon>Actinomycetes</taxon>
        <taxon>Micromonosporales</taxon>
        <taxon>Micromonosporaceae</taxon>
        <taxon>Catellatospora</taxon>
    </lineage>
</organism>
<name>A0A8J3JVD8_9ACTN</name>
<feature type="region of interest" description="Disordered" evidence="1">
    <location>
        <begin position="117"/>
        <end position="168"/>
    </location>
</feature>
<feature type="transmembrane region" description="Helical" evidence="2">
    <location>
        <begin position="34"/>
        <end position="52"/>
    </location>
</feature>
<protein>
    <recommendedName>
        <fullName evidence="5">Glycosyl hydrolase family 98 putative carbohydrate-binding module domain-containing protein</fullName>
    </recommendedName>
</protein>
<evidence type="ECO:0000313" key="3">
    <source>
        <dbReference type="EMBL" id="GIF85830.1"/>
    </source>
</evidence>
<feature type="transmembrane region" description="Helical" evidence="2">
    <location>
        <begin position="7"/>
        <end position="28"/>
    </location>
</feature>
<keyword evidence="2" id="KW-1133">Transmembrane helix</keyword>
<evidence type="ECO:0000256" key="2">
    <source>
        <dbReference type="SAM" id="Phobius"/>
    </source>
</evidence>
<reference evidence="3 4" key="1">
    <citation type="submission" date="2021-01" db="EMBL/GenBank/DDBJ databases">
        <title>Whole genome shotgun sequence of Catellatospora bangladeshensis NBRC 107357.</title>
        <authorList>
            <person name="Komaki H."/>
            <person name="Tamura T."/>
        </authorList>
    </citation>
    <scope>NUCLEOTIDE SEQUENCE [LARGE SCALE GENOMIC DNA]</scope>
    <source>
        <strain evidence="3 4">NBRC 107357</strain>
    </source>
</reference>
<dbReference type="RefSeq" id="WP_203756284.1">
    <property type="nucleotide sequence ID" value="NZ_BONF01000053.1"/>
</dbReference>
<proteinExistence type="predicted"/>
<evidence type="ECO:0000313" key="4">
    <source>
        <dbReference type="Proteomes" id="UP000601223"/>
    </source>
</evidence>
<comment type="caution">
    <text evidence="3">The sequence shown here is derived from an EMBL/GenBank/DDBJ whole genome shotgun (WGS) entry which is preliminary data.</text>
</comment>
<feature type="transmembrane region" description="Helical" evidence="2">
    <location>
        <begin position="77"/>
        <end position="101"/>
    </location>
</feature>
<dbReference type="EMBL" id="BONF01000053">
    <property type="protein sequence ID" value="GIF85830.1"/>
    <property type="molecule type" value="Genomic_DNA"/>
</dbReference>
<keyword evidence="4" id="KW-1185">Reference proteome</keyword>
<sequence>MAGTNRFSTPIAVTLLAAVLLGLIAVFVFPPLPLVVVALLLATAFGAGAYGLSRRVAYLKQNQYFGQGNRQGGGRPLVAQLFTATVGLTVVSVLMGFGAAFQAVSAGAAVVAAPSASPAASSPELPPSPTPEPSPTEEPSPTPETEPSPTDEATNPTPDPSGTVPPGLTVFLDERRALAGYTQTGAYSMSATLYQRSVRVSCERPNEDYTEWNVAGFHTLKATLGISDDQSNAFGAIGEFIFYNQNGNAIGKPHVVSVGSPKKVEVDLTGVVRLRITCSGRDSKTSKTRSLYTIYGDATIVS</sequence>
<dbReference type="AlphaFoldDB" id="A0A8J3JVD8"/>
<keyword evidence="2" id="KW-0472">Membrane</keyword>
<gene>
    <name evidence="3" type="ORF">Cba03nite_71790</name>
</gene>